<keyword evidence="1" id="KW-0732">Signal</keyword>
<proteinExistence type="predicted"/>
<organism evidence="2 3">
    <name type="scientific">Taibaiella soli</name>
    <dbReference type="NCBI Taxonomy" id="1649169"/>
    <lineage>
        <taxon>Bacteria</taxon>
        <taxon>Pseudomonadati</taxon>
        <taxon>Bacteroidota</taxon>
        <taxon>Chitinophagia</taxon>
        <taxon>Chitinophagales</taxon>
        <taxon>Chitinophagaceae</taxon>
        <taxon>Taibaiella</taxon>
    </lineage>
</organism>
<keyword evidence="3" id="KW-1185">Reference proteome</keyword>
<feature type="signal peptide" evidence="1">
    <location>
        <begin position="1"/>
        <end position="20"/>
    </location>
</feature>
<gene>
    <name evidence="2" type="ORF">DN068_19335</name>
</gene>
<dbReference type="Proteomes" id="UP000248745">
    <property type="component" value="Unassembled WGS sequence"/>
</dbReference>
<dbReference type="AlphaFoldDB" id="A0A2W2BUE4"/>
<evidence type="ECO:0000313" key="3">
    <source>
        <dbReference type="Proteomes" id="UP000248745"/>
    </source>
</evidence>
<feature type="chain" id="PRO_5015947049" evidence="1">
    <location>
        <begin position="21"/>
        <end position="304"/>
    </location>
</feature>
<dbReference type="EMBL" id="QKTW01000025">
    <property type="protein sequence ID" value="PZF71443.1"/>
    <property type="molecule type" value="Genomic_DNA"/>
</dbReference>
<name>A0A2W2BUE4_9BACT</name>
<evidence type="ECO:0000256" key="1">
    <source>
        <dbReference type="SAM" id="SignalP"/>
    </source>
</evidence>
<sequence>MYRKIISVFCLLACSLFAQAQELNCKVKVMHEKIQNTDPQVFTAMERAITEFLNTRKWTTDEYQVTERIDVNVLINLTDKTSDDIYSATINIQSTRPVYNTNYNTSMVNYMDRDLVFHYAQYSNLTFDDNRVSGTDPMESNLTAVLAYYAYVVLGLDYDSFSPNGGNAYFKKAQNVVNNAPESKAISGWKAFEDKKNRYWLVDQLLSPRFSTFRTYWYSMHREGLDNMFSKPADARKKILAGIPILSQLNKDNPSAMLIQFFFTAKSTELASAVAQLPREERGTYVTMLAAMDVPNTTKYNSLK</sequence>
<dbReference type="Pfam" id="PF16119">
    <property type="entry name" value="DUF4835"/>
    <property type="match status" value="1"/>
</dbReference>
<reference evidence="2 3" key="1">
    <citation type="submission" date="2018-06" db="EMBL/GenBank/DDBJ databases">
        <title>Mucibacter soli gen. nov., sp. nov., a new member of the family Chitinophagaceae producing mucin.</title>
        <authorList>
            <person name="Kim M.-K."/>
            <person name="Park S."/>
            <person name="Kim T.-S."/>
            <person name="Joung Y."/>
            <person name="Han J.-H."/>
            <person name="Kim S.B."/>
        </authorList>
    </citation>
    <scope>NUCLEOTIDE SEQUENCE [LARGE SCALE GENOMIC DNA]</scope>
    <source>
        <strain evidence="2 3">R1-15</strain>
    </source>
</reference>
<protein>
    <submittedName>
        <fullName evidence="2">DUF4835 domain-containing protein</fullName>
    </submittedName>
</protein>
<dbReference type="InterPro" id="IPR032274">
    <property type="entry name" value="DUF4835"/>
</dbReference>
<accession>A0A2W2BUE4</accession>
<dbReference type="OrthoDB" id="9773381at2"/>
<evidence type="ECO:0000313" key="2">
    <source>
        <dbReference type="EMBL" id="PZF71443.1"/>
    </source>
</evidence>
<comment type="caution">
    <text evidence="2">The sequence shown here is derived from an EMBL/GenBank/DDBJ whole genome shotgun (WGS) entry which is preliminary data.</text>
</comment>
<dbReference type="RefSeq" id="WP_111000589.1">
    <property type="nucleotide sequence ID" value="NZ_QKTW01000025.1"/>
</dbReference>